<evidence type="ECO:0000256" key="1">
    <source>
        <dbReference type="SAM" id="SignalP"/>
    </source>
</evidence>
<evidence type="ECO:0000313" key="3">
    <source>
        <dbReference type="Proteomes" id="UP000717634"/>
    </source>
</evidence>
<protein>
    <recommendedName>
        <fullName evidence="4">Outer membrane protein beta-barrel domain-containing protein</fullName>
    </recommendedName>
</protein>
<evidence type="ECO:0008006" key="4">
    <source>
        <dbReference type="Google" id="ProtNLM"/>
    </source>
</evidence>
<dbReference type="Proteomes" id="UP000717634">
    <property type="component" value="Unassembled WGS sequence"/>
</dbReference>
<feature type="chain" id="PRO_5046521799" description="Outer membrane protein beta-barrel domain-containing protein" evidence="1">
    <location>
        <begin position="36"/>
        <end position="250"/>
    </location>
</feature>
<feature type="signal peptide" evidence="1">
    <location>
        <begin position="1"/>
        <end position="35"/>
    </location>
</feature>
<name>A0ABX1HJE2_9BACT</name>
<organism evidence="2 3">
    <name type="scientific">Hymenobacter artigasi</name>
    <dbReference type="NCBI Taxonomy" id="2719616"/>
    <lineage>
        <taxon>Bacteria</taxon>
        <taxon>Pseudomonadati</taxon>
        <taxon>Bacteroidota</taxon>
        <taxon>Cytophagia</taxon>
        <taxon>Cytophagales</taxon>
        <taxon>Hymenobacteraceae</taxon>
        <taxon>Hymenobacter</taxon>
    </lineage>
</organism>
<proteinExistence type="predicted"/>
<dbReference type="EMBL" id="JAAVTK010000004">
    <property type="protein sequence ID" value="NKI89111.1"/>
    <property type="molecule type" value="Genomic_DNA"/>
</dbReference>
<evidence type="ECO:0000313" key="2">
    <source>
        <dbReference type="EMBL" id="NKI89111.1"/>
    </source>
</evidence>
<accession>A0ABX1HJE2</accession>
<dbReference type="RefSeq" id="WP_168672761.1">
    <property type="nucleotide sequence ID" value="NZ_JAAVTK010000004.1"/>
</dbReference>
<reference evidence="2 3" key="1">
    <citation type="submission" date="2020-03" db="EMBL/GenBank/DDBJ databases">
        <title>Genomic Encyclopedia of Type Strains, Phase IV (KMG-V): Genome sequencing to study the core and pangenomes of soil and plant-associated prokaryotes.</title>
        <authorList>
            <person name="Whitman W."/>
        </authorList>
    </citation>
    <scope>NUCLEOTIDE SEQUENCE [LARGE SCALE GENOMIC DNA]</scope>
    <source>
        <strain evidence="2 3">1B</strain>
    </source>
</reference>
<keyword evidence="3" id="KW-1185">Reference proteome</keyword>
<keyword evidence="1" id="KW-0732">Signal</keyword>
<comment type="caution">
    <text evidence="2">The sequence shown here is derived from an EMBL/GenBank/DDBJ whole genome shotgun (WGS) entry which is preliminary data.</text>
</comment>
<gene>
    <name evidence="2" type="ORF">HBN54_001706</name>
</gene>
<sequence length="250" mass="26992">MKPAELNRQWRPAGARCRGLLLLGLLAGALPAARAQQVLVQANVADDTVKTTFGPNRRYFGHAYFGYGLLAGPAGTGAAVRYGLGSAELRAGGRLKVRLSQALAFNADLGYAYQRYNLAQNGQKLVPAFTQHRSESLALHQLYSELSLRLNYGRRGNAVGRYVDLLAGGGWVAATSHTTEDDPAPGIASVETTERGLPYLRRWSGLVGARVGVDRYALTARYRLSPVFASGYGALPELPRWMLGVEVGLF</sequence>